<dbReference type="Pfam" id="PF03802">
    <property type="entry name" value="CitX"/>
    <property type="match status" value="1"/>
</dbReference>
<evidence type="ECO:0000313" key="6">
    <source>
        <dbReference type="Proteomes" id="UP000190951"/>
    </source>
</evidence>
<evidence type="ECO:0000256" key="4">
    <source>
        <dbReference type="ARBA" id="ARBA00048574"/>
    </source>
</evidence>
<dbReference type="GO" id="GO:0051191">
    <property type="term" value="P:prosthetic group biosynthetic process"/>
    <property type="evidence" value="ECO:0007669"/>
    <property type="project" value="InterPro"/>
</dbReference>
<proteinExistence type="predicted"/>
<gene>
    <name evidence="5" type="ORF">CROST_039470</name>
</gene>
<dbReference type="STRING" id="84029.CROST_43760"/>
<accession>A0A1S8M040</accession>
<organism evidence="5 6">
    <name type="scientific">Clostridium felsineum</name>
    <dbReference type="NCBI Taxonomy" id="36839"/>
    <lineage>
        <taxon>Bacteria</taxon>
        <taxon>Bacillati</taxon>
        <taxon>Bacillota</taxon>
        <taxon>Clostridia</taxon>
        <taxon>Eubacteriales</taxon>
        <taxon>Clostridiaceae</taxon>
        <taxon>Clostridium</taxon>
    </lineage>
</organism>
<name>A0A1S8M040_9CLOT</name>
<dbReference type="AlphaFoldDB" id="A0A1S8M040"/>
<sequence length="138" mass="15684">MKGVCREFISRQFMDDNNLLEQKQAKDSLKKYLLDSYNMSVVVVVVEYLGHSSDNYSIDTTVDKISNIISRKFPTTVYLKIIKLIGEVPVIFLVIDEDSNKIISAINESKDENLLNAHMDIEVVDKNGSIVLNERIAD</sequence>
<dbReference type="GO" id="GO:0050519">
    <property type="term" value="F:holo-citrate lyase synthase activity"/>
    <property type="evidence" value="ECO:0007669"/>
    <property type="project" value="UniProtKB-EC"/>
</dbReference>
<keyword evidence="6" id="KW-1185">Reference proteome</keyword>
<reference evidence="5 6" key="1">
    <citation type="submission" date="2022-04" db="EMBL/GenBank/DDBJ databases">
        <title>Genome sequence of C. roseum typestrain.</title>
        <authorList>
            <person name="Poehlein A."/>
            <person name="Schoch T."/>
            <person name="Duerre P."/>
            <person name="Daniel R."/>
        </authorList>
    </citation>
    <scope>NUCLEOTIDE SEQUENCE [LARGE SCALE GENOMIC DNA]</scope>
    <source>
        <strain evidence="5 6">DSM 7320</strain>
    </source>
</reference>
<evidence type="ECO:0000256" key="2">
    <source>
        <dbReference type="ARBA" id="ARBA00022679"/>
    </source>
</evidence>
<evidence type="ECO:0000313" key="5">
    <source>
        <dbReference type="EMBL" id="URZ13197.1"/>
    </source>
</evidence>
<dbReference type="EC" id="2.7.7.61" evidence="1"/>
<protein>
    <recommendedName>
        <fullName evidence="1">citrate lyase holo-[acyl-carrier protein] synthase</fullName>
        <ecNumber evidence="1">2.7.7.61</ecNumber>
    </recommendedName>
</protein>
<comment type="catalytic activity">
    <reaction evidence="4">
        <text>apo-[citrate lyase ACP] + 2'-(5''-triphospho-alpha-D-ribosyl)-3'-dephospho-CoA = holo-[citrate lyase ACP] + diphosphate</text>
        <dbReference type="Rhea" id="RHEA:16333"/>
        <dbReference type="Rhea" id="RHEA-COMP:10157"/>
        <dbReference type="Rhea" id="RHEA-COMP:10158"/>
        <dbReference type="ChEBI" id="CHEBI:29999"/>
        <dbReference type="ChEBI" id="CHEBI:33019"/>
        <dbReference type="ChEBI" id="CHEBI:61378"/>
        <dbReference type="ChEBI" id="CHEBI:82683"/>
        <dbReference type="EC" id="2.7.7.61"/>
    </reaction>
</comment>
<dbReference type="RefSeq" id="WP_242950867.1">
    <property type="nucleotide sequence ID" value="NZ_CP096983.1"/>
</dbReference>
<dbReference type="EMBL" id="CP096983">
    <property type="protein sequence ID" value="URZ13197.1"/>
    <property type="molecule type" value="Genomic_DNA"/>
</dbReference>
<evidence type="ECO:0000256" key="3">
    <source>
        <dbReference type="ARBA" id="ARBA00022695"/>
    </source>
</evidence>
<dbReference type="InterPro" id="IPR005551">
    <property type="entry name" value="CitX"/>
</dbReference>
<dbReference type="KEGG" id="crw:CROST_039470"/>
<keyword evidence="3" id="KW-0548">Nucleotidyltransferase</keyword>
<evidence type="ECO:0000256" key="1">
    <source>
        <dbReference type="ARBA" id="ARBA00012524"/>
    </source>
</evidence>
<keyword evidence="2" id="KW-0808">Transferase</keyword>
<dbReference type="Proteomes" id="UP000190951">
    <property type="component" value="Chromosome"/>
</dbReference>